<dbReference type="KEGG" id="jda:BW727_100739"/>
<feature type="transmembrane region" description="Helical" evidence="1">
    <location>
        <begin position="55"/>
        <end position="79"/>
    </location>
</feature>
<accession>A0A1S6INL6</accession>
<keyword evidence="1" id="KW-0812">Transmembrane</keyword>
<name>A0A1S6INL6_9LACT</name>
<proteinExistence type="predicted"/>
<dbReference type="RefSeq" id="WP_062471042.1">
    <property type="nucleotide sequence ID" value="NZ_BBYN01000026.1"/>
</dbReference>
<feature type="transmembrane region" description="Helical" evidence="1">
    <location>
        <begin position="99"/>
        <end position="117"/>
    </location>
</feature>
<reference evidence="3 4" key="1">
    <citation type="journal article" date="2014" name="Int. J. Syst. Evol. Microbiol.">
        <title>Jeotgalibaca dankookensis gen. nov., sp. nov., a member of the family Carnobacteriaceae, isolated from seujeot (Korean traditional food).</title>
        <authorList>
            <person name="Lee D.G."/>
            <person name="Trujillo M.E."/>
            <person name="Kang H."/>
            <person name="Ahn T.Y."/>
        </authorList>
    </citation>
    <scope>NUCLEOTIDE SEQUENCE [LARGE SCALE GENOMIC DNA]</scope>
    <source>
        <strain evidence="3 4">EX-07</strain>
    </source>
</reference>
<dbReference type="EMBL" id="CP019728">
    <property type="protein sequence ID" value="AQS53132.1"/>
    <property type="molecule type" value="Genomic_DNA"/>
</dbReference>
<dbReference type="Pfam" id="PF07885">
    <property type="entry name" value="Ion_trans_2"/>
    <property type="match status" value="1"/>
</dbReference>
<keyword evidence="1" id="KW-1133">Transmembrane helix</keyword>
<organism evidence="3 4">
    <name type="scientific">Jeotgalibaca dankookensis</name>
    <dbReference type="NCBI Taxonomy" id="708126"/>
    <lineage>
        <taxon>Bacteria</taxon>
        <taxon>Bacillati</taxon>
        <taxon>Bacillota</taxon>
        <taxon>Bacilli</taxon>
        <taxon>Lactobacillales</taxon>
        <taxon>Carnobacteriaceae</taxon>
        <taxon>Jeotgalibaca</taxon>
    </lineage>
</organism>
<evidence type="ECO:0000313" key="4">
    <source>
        <dbReference type="Proteomes" id="UP000188993"/>
    </source>
</evidence>
<dbReference type="STRING" id="708126.BW727_100739"/>
<feature type="domain" description="Potassium channel" evidence="2">
    <location>
        <begin position="73"/>
        <end position="153"/>
    </location>
</feature>
<dbReference type="Gene3D" id="1.10.287.70">
    <property type="match status" value="1"/>
</dbReference>
<keyword evidence="4" id="KW-1185">Reference proteome</keyword>
<dbReference type="SUPFAM" id="SSF81324">
    <property type="entry name" value="Voltage-gated potassium channels"/>
    <property type="match status" value="1"/>
</dbReference>
<protein>
    <recommendedName>
        <fullName evidence="2">Potassium channel domain-containing protein</fullName>
    </recommendedName>
</protein>
<keyword evidence="1" id="KW-0472">Membrane</keyword>
<evidence type="ECO:0000259" key="2">
    <source>
        <dbReference type="Pfam" id="PF07885"/>
    </source>
</evidence>
<dbReference type="InterPro" id="IPR013099">
    <property type="entry name" value="K_chnl_dom"/>
</dbReference>
<evidence type="ECO:0000256" key="1">
    <source>
        <dbReference type="SAM" id="Phobius"/>
    </source>
</evidence>
<gene>
    <name evidence="3" type="ORF">BW727_100739</name>
</gene>
<dbReference type="OrthoDB" id="3422146at2"/>
<feature type="transmembrane region" description="Helical" evidence="1">
    <location>
        <begin position="129"/>
        <end position="157"/>
    </location>
</feature>
<dbReference type="AlphaFoldDB" id="A0A1S6INL6"/>
<feature type="transmembrane region" description="Helical" evidence="1">
    <location>
        <begin position="6"/>
        <end position="34"/>
    </location>
</feature>
<evidence type="ECO:0000313" key="3">
    <source>
        <dbReference type="EMBL" id="AQS53132.1"/>
    </source>
</evidence>
<dbReference type="Proteomes" id="UP000188993">
    <property type="component" value="Chromosome"/>
</dbReference>
<sequence>MPILFFLGIVIVVLAIIDIIWTILWVEGGAGFITKALSSSLWRVMSTFAHGNRKALRLAGPTMLTLTLLNWIFLLWLGWALVFSGSTNAITDTVNQTPIVWQNIVYYTGYTIFTLGLGDYSPASPFWQIMTAIASGTGMLFFTLGASYIISVVGAVLNKRSFSSSVIEIGTSSEEIVKDAWNGNDLSNMNLLLMDMSDQLSVLSMKQKAYPLLNYFHTTNKKEAIAIALPIIDDALSIIVYGMEAGTQPNPILIKKFRNCISNHLETLEATYIKSADEPLALPKLDQLKKDGLPVVKTDVFESQMAGLTERRKKLFGLLKEDNWQEKDLDL</sequence>